<dbReference type="GO" id="GO:0016887">
    <property type="term" value="F:ATP hydrolysis activity"/>
    <property type="evidence" value="ECO:0007669"/>
    <property type="project" value="InterPro"/>
</dbReference>
<keyword evidence="8" id="KW-1185">Reference proteome</keyword>
<accession>F0QPY6</accession>
<proteinExistence type="inferred from homology"/>
<dbReference type="STRING" id="768700.MSU_0005"/>
<dbReference type="AlphaFoldDB" id="F0QPY6"/>
<keyword evidence="5" id="KW-0175">Coiled coil</keyword>
<dbReference type="PANTHER" id="PTHR42711">
    <property type="entry name" value="ABC TRANSPORTER ATP-BINDING PROTEIN"/>
    <property type="match status" value="1"/>
</dbReference>
<keyword evidence="3" id="KW-0547">Nucleotide-binding</keyword>
<evidence type="ECO:0000313" key="8">
    <source>
        <dbReference type="Proteomes" id="UP000007484"/>
    </source>
</evidence>
<dbReference type="HOGENOM" id="CLU_681185_0_0_14"/>
<organism evidence="7 8">
    <name type="scientific">Mycoplasma suis (strain Illinois)</name>
    <dbReference type="NCBI Taxonomy" id="768700"/>
    <lineage>
        <taxon>Bacteria</taxon>
        <taxon>Bacillati</taxon>
        <taxon>Mycoplasmatota</taxon>
        <taxon>Mollicutes</taxon>
        <taxon>Mycoplasmataceae</taxon>
        <taxon>Mycoplasma</taxon>
    </lineage>
</organism>
<dbReference type="InterPro" id="IPR027417">
    <property type="entry name" value="P-loop_NTPase"/>
</dbReference>
<evidence type="ECO:0000256" key="2">
    <source>
        <dbReference type="ARBA" id="ARBA00022448"/>
    </source>
</evidence>
<dbReference type="Gene3D" id="3.40.50.300">
    <property type="entry name" value="P-loop containing nucleotide triphosphate hydrolases"/>
    <property type="match status" value="1"/>
</dbReference>
<dbReference type="InterPro" id="IPR050763">
    <property type="entry name" value="ABC_transporter_ATP-binding"/>
</dbReference>
<dbReference type="EMBL" id="CP002525">
    <property type="protein sequence ID" value="ADX97556.1"/>
    <property type="molecule type" value="Genomic_DNA"/>
</dbReference>
<evidence type="ECO:0000256" key="5">
    <source>
        <dbReference type="SAM" id="Coils"/>
    </source>
</evidence>
<dbReference type="SUPFAM" id="SSF52540">
    <property type="entry name" value="P-loop containing nucleoside triphosphate hydrolases"/>
    <property type="match status" value="1"/>
</dbReference>
<dbReference type="KEGG" id="mss:MSU_0005"/>
<keyword evidence="2" id="KW-0813">Transport</keyword>
<evidence type="ECO:0000256" key="4">
    <source>
        <dbReference type="ARBA" id="ARBA00022840"/>
    </source>
</evidence>
<feature type="coiled-coil region" evidence="5">
    <location>
        <begin position="10"/>
        <end position="40"/>
    </location>
</feature>
<gene>
    <name evidence="7" type="ordered locus">MSU_0005</name>
</gene>
<comment type="similarity">
    <text evidence="1">Belongs to the ABC transporter superfamily.</text>
</comment>
<evidence type="ECO:0000256" key="3">
    <source>
        <dbReference type="ARBA" id="ARBA00022741"/>
    </source>
</evidence>
<dbReference type="PANTHER" id="PTHR42711:SF5">
    <property type="entry name" value="ABC TRANSPORTER ATP-BINDING PROTEIN NATA"/>
    <property type="match status" value="1"/>
</dbReference>
<sequence>MSDFSPKDKKDTKLNDLLKLKKEFKDIEKETKQLKDYLNQNIFSAFDSTNNSLELKLEELFKAESGSFNFFKKLSKSGVFDFNFPALEVNNLTKYYGNKNISSLTNVSFKVFFGDFHVVIGPYSSGKTTLFHCLNAKEEYEGEILFGSVNHKGDIAKVTKVCASVSYDHEFDLFSSLEDVINTKLQIIGIEEESIKSYLDIQLKAFGLEDKRGDMMIDLSLLELRKTQLLIAMAYDPPVILLDQPLLGLQHSEKMEFLEILYKLKTQERAIVLMSHEFADLSEYANSCTLLLEGKTYYSGSIENLLLESKNKYFISSSDNEECLKIVTKYSEKYYINDLKNSIFCVFDGKLNFLLFQRECSQQNIILFEIRKVSLEIEDIYSSISKLGSKSARLELNRKKYFSTN</sequence>
<reference evidence="7 8" key="1">
    <citation type="journal article" date="2011" name="J. Bacteriol.">
        <title>Complete genome sequences of two hemotropic Mycoplasmas, Mycoplasma haemofelis strain Ohio2 and Mycoplasma suis strain Illinois.</title>
        <authorList>
            <person name="Messick J.B."/>
            <person name="Santos A.P."/>
            <person name="Guimaraes A.M."/>
        </authorList>
    </citation>
    <scope>NUCLEOTIDE SEQUENCE [LARGE SCALE GENOMIC DNA]</scope>
    <source>
        <strain evidence="7 8">Illinois</strain>
    </source>
</reference>
<dbReference type="Pfam" id="PF00005">
    <property type="entry name" value="ABC_tran"/>
    <property type="match status" value="1"/>
</dbReference>
<evidence type="ECO:0000259" key="6">
    <source>
        <dbReference type="PROSITE" id="PS50893"/>
    </source>
</evidence>
<dbReference type="Proteomes" id="UP000007484">
    <property type="component" value="Chromosome"/>
</dbReference>
<name>F0QPY6_MYCSL</name>
<dbReference type="GO" id="GO:0005524">
    <property type="term" value="F:ATP binding"/>
    <property type="evidence" value="ECO:0007669"/>
    <property type="project" value="UniProtKB-KW"/>
</dbReference>
<keyword evidence="4" id="KW-0067">ATP-binding</keyword>
<feature type="domain" description="ABC transporter" evidence="6">
    <location>
        <begin position="87"/>
        <end position="318"/>
    </location>
</feature>
<dbReference type="PROSITE" id="PS50893">
    <property type="entry name" value="ABC_TRANSPORTER_2"/>
    <property type="match status" value="1"/>
</dbReference>
<dbReference type="RefSeq" id="WP_013609542.1">
    <property type="nucleotide sequence ID" value="NC_015155.1"/>
</dbReference>
<evidence type="ECO:0000313" key="7">
    <source>
        <dbReference type="EMBL" id="ADX97556.1"/>
    </source>
</evidence>
<dbReference type="InterPro" id="IPR003439">
    <property type="entry name" value="ABC_transporter-like_ATP-bd"/>
</dbReference>
<protein>
    <submittedName>
        <fullName evidence="7">ABC transporter, ATP binding protein</fullName>
    </submittedName>
</protein>
<evidence type="ECO:0000256" key="1">
    <source>
        <dbReference type="ARBA" id="ARBA00005417"/>
    </source>
</evidence>